<dbReference type="Gene3D" id="3.90.170.10">
    <property type="entry name" value="Adenylosuccinate Synthetase, subunit A, domain 3"/>
    <property type="match status" value="1"/>
</dbReference>
<evidence type="ECO:0000256" key="9">
    <source>
        <dbReference type="ARBA" id="ARBA00023134"/>
    </source>
</evidence>
<dbReference type="InterPro" id="IPR042111">
    <property type="entry name" value="Adenylosuccinate_synth_dom3"/>
</dbReference>
<evidence type="ECO:0000256" key="8">
    <source>
        <dbReference type="ARBA" id="ARBA00022842"/>
    </source>
</evidence>
<dbReference type="InterPro" id="IPR033128">
    <property type="entry name" value="Adenylosuccin_syn_Lys_AS"/>
</dbReference>
<dbReference type="CDD" id="cd03108">
    <property type="entry name" value="AdSS"/>
    <property type="match status" value="1"/>
</dbReference>
<comment type="function">
    <text evidence="13">Plays an important role in the de novo pathway of purine nucleotide biosynthesis.</text>
</comment>
<feature type="binding site" evidence="11">
    <location>
        <position position="129"/>
    </location>
    <ligand>
        <name>IMP</name>
        <dbReference type="ChEBI" id="CHEBI:58053"/>
    </ligand>
</feature>
<feature type="active site" description="Proton donor" evidence="11">
    <location>
        <position position="40"/>
    </location>
</feature>
<comment type="catalytic activity">
    <reaction evidence="10 11 13">
        <text>IMP + L-aspartate + GTP = N(6)-(1,2-dicarboxyethyl)-AMP + GDP + phosphate + 2 H(+)</text>
        <dbReference type="Rhea" id="RHEA:15753"/>
        <dbReference type="ChEBI" id="CHEBI:15378"/>
        <dbReference type="ChEBI" id="CHEBI:29991"/>
        <dbReference type="ChEBI" id="CHEBI:37565"/>
        <dbReference type="ChEBI" id="CHEBI:43474"/>
        <dbReference type="ChEBI" id="CHEBI:57567"/>
        <dbReference type="ChEBI" id="CHEBI:58053"/>
        <dbReference type="ChEBI" id="CHEBI:58189"/>
        <dbReference type="EC" id="6.3.4.4"/>
    </reaction>
</comment>
<feature type="binding site" evidence="11">
    <location>
        <position position="39"/>
    </location>
    <ligand>
        <name>Mg(2+)</name>
        <dbReference type="ChEBI" id="CHEBI:18420"/>
    </ligand>
</feature>
<accession>A0A2J6SMG3</accession>
<dbReference type="NCBIfam" id="TIGR00184">
    <property type="entry name" value="purA"/>
    <property type="match status" value="1"/>
</dbReference>
<feature type="binding site" evidence="11">
    <location>
        <position position="143"/>
    </location>
    <ligand>
        <name>IMP</name>
        <dbReference type="ChEBI" id="CHEBI:58053"/>
        <note>ligand shared between dimeric partners</note>
    </ligand>
</feature>
<feature type="binding site" evidence="11">
    <location>
        <begin position="37"/>
        <end position="40"/>
    </location>
    <ligand>
        <name>IMP</name>
        <dbReference type="ChEBI" id="CHEBI:58053"/>
    </ligand>
</feature>
<keyword evidence="9 11" id="KW-0342">GTP-binding</keyword>
<dbReference type="GO" id="GO:0044208">
    <property type="term" value="P:'de novo' AMP biosynthetic process"/>
    <property type="evidence" value="ECO:0007669"/>
    <property type="project" value="UniProtKB-UniRule"/>
</dbReference>
<sequence>MATIVIGAQWGDEGKGKLVDILCPTVKLCARAQGGNNAGHTIVANGVTYDFHLLPSGLINPECQNVIGSGVVVHVPSFFKELNDLEAKGLKDVRSRILISDRAHIVFDLHQLVDGLEEVELGGKSIGTTRKGIGPAYSTKAARSGIRICEVFNETLFNQRLRELAAGYKKRYGDLLKYDVEEEISRFNEYREELGNYVVDQVPLMKSAQDSNLPILVEGANALMLDLDFGTYPYVTSSNTGLGGVFTGLALSPTKVKSIIGVVKAYTTRVGGGPFATEDLGEVGTMLQEIGREWGVTTGRRRRCGWLDLVVVKYSAAINHYTSLNVTKLDILDTFPTIKVATAYLDPTTGEELESFPANLELLANVKVKYEELKGWEKPTTGAKAFYDLPKEARAYVEFIENFVGIKVQYIGTGPGRQNMITR</sequence>
<proteinExistence type="inferred from homology"/>
<protein>
    <recommendedName>
        <fullName evidence="11 13">Adenylosuccinate synthetase</fullName>
        <shortName evidence="11">AMPSase</shortName>
        <shortName evidence="11">AdSS</shortName>
        <ecNumber evidence="11 13">6.3.4.4</ecNumber>
    </recommendedName>
    <alternativeName>
        <fullName evidence="11">IMP--aspartate ligase</fullName>
    </alternativeName>
</protein>
<dbReference type="FunFam" id="1.10.300.10:FF:000002">
    <property type="entry name" value="Adenylosuccinate synthetase, chloroplastic"/>
    <property type="match status" value="1"/>
</dbReference>
<evidence type="ECO:0000256" key="10">
    <source>
        <dbReference type="ARBA" id="ARBA00050432"/>
    </source>
</evidence>
<dbReference type="InterPro" id="IPR042109">
    <property type="entry name" value="Adenylosuccinate_synth_dom1"/>
</dbReference>
<dbReference type="PANTHER" id="PTHR11846:SF0">
    <property type="entry name" value="ADENYLOSUCCINATE SYNTHETASE"/>
    <property type="match status" value="1"/>
</dbReference>
<dbReference type="Pfam" id="PF00709">
    <property type="entry name" value="Adenylsucc_synt"/>
    <property type="match status" value="1"/>
</dbReference>
<evidence type="ECO:0000256" key="5">
    <source>
        <dbReference type="ARBA" id="ARBA00022723"/>
    </source>
</evidence>
<dbReference type="Gene3D" id="1.10.300.10">
    <property type="entry name" value="Adenylosuccinate Synthetase, subunit A, domain 2"/>
    <property type="match status" value="1"/>
</dbReference>
<dbReference type="GO" id="GO:0004019">
    <property type="term" value="F:adenylosuccinate synthase activity"/>
    <property type="evidence" value="ECO:0007669"/>
    <property type="project" value="UniProtKB-UniRule"/>
</dbReference>
<feature type="binding site" evidence="11">
    <location>
        <position position="236"/>
    </location>
    <ligand>
        <name>IMP</name>
        <dbReference type="ChEBI" id="CHEBI:58053"/>
    </ligand>
</feature>
<comment type="pathway">
    <text evidence="11 13">Purine metabolism; AMP biosynthesis via de novo pathway; AMP from IMP: step 1/2.</text>
</comment>
<evidence type="ECO:0000256" key="1">
    <source>
        <dbReference type="ARBA" id="ARBA00003779"/>
    </source>
</evidence>
<name>A0A2J6SMG3_9HELO</name>
<feature type="binding site" evidence="11">
    <location>
        <begin position="12"/>
        <end position="15"/>
    </location>
    <ligand>
        <name>IMP</name>
        <dbReference type="ChEBI" id="CHEBI:58053"/>
    </ligand>
</feature>
<evidence type="ECO:0000256" key="3">
    <source>
        <dbReference type="ARBA" id="ARBA00022490"/>
    </source>
</evidence>
<dbReference type="PROSITE" id="PS00513">
    <property type="entry name" value="ADENYLOSUCCIN_SYN_2"/>
    <property type="match status" value="1"/>
</dbReference>
<dbReference type="GO" id="GO:0000287">
    <property type="term" value="F:magnesium ion binding"/>
    <property type="evidence" value="ECO:0007669"/>
    <property type="project" value="UniProtKB-UniRule"/>
</dbReference>
<keyword evidence="8 11" id="KW-0460">Magnesium</keyword>
<dbReference type="PROSITE" id="PS01266">
    <property type="entry name" value="ADENYLOSUCCIN_SYN_1"/>
    <property type="match status" value="1"/>
</dbReference>
<feature type="binding site" evidence="11">
    <location>
        <begin position="296"/>
        <end position="302"/>
    </location>
    <ligand>
        <name>substrate</name>
    </ligand>
</feature>
<dbReference type="UniPathway" id="UPA00075">
    <property type="reaction ID" value="UER00335"/>
</dbReference>
<keyword evidence="4 11" id="KW-0436">Ligase</keyword>
<dbReference type="EMBL" id="KZ613912">
    <property type="protein sequence ID" value="PMD51910.1"/>
    <property type="molecule type" value="Genomic_DNA"/>
</dbReference>
<dbReference type="AlphaFoldDB" id="A0A2J6SMG3"/>
<comment type="function">
    <text evidence="11">Plays an important role in the de novo pathway and in the salvage pathway of purine nucleotide biosynthesis. Catalyzes the first commited step in the biosynthesis of AMP from IMP.</text>
</comment>
<dbReference type="PANTHER" id="PTHR11846">
    <property type="entry name" value="ADENYLOSUCCINATE SYNTHETASE"/>
    <property type="match status" value="1"/>
</dbReference>
<feature type="binding site" evidence="11">
    <location>
        <position position="221"/>
    </location>
    <ligand>
        <name>IMP</name>
        <dbReference type="ChEBI" id="CHEBI:58053"/>
    </ligand>
</feature>
<feature type="binding site" evidence="11">
    <location>
        <begin position="11"/>
        <end position="17"/>
    </location>
    <ligand>
        <name>GTP</name>
        <dbReference type="ChEBI" id="CHEBI:37565"/>
    </ligand>
</feature>
<evidence type="ECO:0000256" key="4">
    <source>
        <dbReference type="ARBA" id="ARBA00022598"/>
    </source>
</evidence>
<dbReference type="STRING" id="1095630.A0A2J6SMG3"/>
<dbReference type="InterPro" id="IPR001114">
    <property type="entry name" value="Adenylosuccinate_synthetase"/>
</dbReference>
<dbReference type="InParanoid" id="A0A2J6SMG3"/>
<dbReference type="EC" id="6.3.4.4" evidence="11 13"/>
<dbReference type="InterPro" id="IPR042110">
    <property type="entry name" value="Adenylosuccinate_synth_dom2"/>
</dbReference>
<dbReference type="InterPro" id="IPR027417">
    <property type="entry name" value="P-loop_NTPase"/>
</dbReference>
<feature type="binding site" evidence="11">
    <location>
        <position position="302"/>
    </location>
    <ligand>
        <name>GTP</name>
        <dbReference type="ChEBI" id="CHEBI:37565"/>
    </ligand>
</feature>
<comment type="cofactor">
    <cofactor evidence="11">
        <name>Mg(2+)</name>
        <dbReference type="ChEBI" id="CHEBI:18420"/>
    </cofactor>
    <text evidence="11">Binds 1 Mg(2+) ion per subunit.</text>
</comment>
<evidence type="ECO:0000256" key="13">
    <source>
        <dbReference type="RuleBase" id="RU000520"/>
    </source>
</evidence>
<comment type="subunit">
    <text evidence="2 11">Homodimer.</text>
</comment>
<keyword evidence="6 11" id="KW-0547">Nucleotide-binding</keyword>
<evidence type="ECO:0000256" key="2">
    <source>
        <dbReference type="ARBA" id="ARBA00011738"/>
    </source>
</evidence>
<feature type="binding site" evidence="11">
    <location>
        <begin position="39"/>
        <end position="41"/>
    </location>
    <ligand>
        <name>GTP</name>
        <dbReference type="ChEBI" id="CHEBI:37565"/>
    </ligand>
</feature>
<dbReference type="GO" id="GO:0046040">
    <property type="term" value="P:IMP metabolic process"/>
    <property type="evidence" value="ECO:0007669"/>
    <property type="project" value="TreeGrafter"/>
</dbReference>
<evidence type="ECO:0000256" key="11">
    <source>
        <dbReference type="HAMAP-Rule" id="MF_03125"/>
    </source>
</evidence>
<dbReference type="Gene3D" id="3.40.440.10">
    <property type="entry name" value="Adenylosuccinate Synthetase, subunit A, domain 1"/>
    <property type="match status" value="1"/>
</dbReference>
<dbReference type="OrthoDB" id="10265645at2759"/>
<dbReference type="RefSeq" id="XP_024728814.1">
    <property type="nucleotide sequence ID" value="XM_024881819.1"/>
</dbReference>
<dbReference type="FunFam" id="3.90.170.10:FF:000001">
    <property type="entry name" value="Adenylosuccinate synthetase"/>
    <property type="match status" value="1"/>
</dbReference>
<comment type="subcellular location">
    <subcellularLocation>
        <location evidence="11">Cytoplasm</location>
    </subcellularLocation>
</comment>
<feature type="binding site" evidence="11">
    <location>
        <position position="300"/>
    </location>
    <ligand>
        <name>IMP</name>
        <dbReference type="ChEBI" id="CHEBI:58053"/>
    </ligand>
</feature>
<dbReference type="GO" id="GO:0005525">
    <property type="term" value="F:GTP binding"/>
    <property type="evidence" value="ECO:0007669"/>
    <property type="project" value="UniProtKB-UniRule"/>
</dbReference>
<comment type="similarity">
    <text evidence="11 13">Belongs to the adenylosuccinate synthetase family.</text>
</comment>
<evidence type="ECO:0000256" key="12">
    <source>
        <dbReference type="PROSITE-ProRule" id="PRU10134"/>
    </source>
</evidence>
<dbReference type="HAMAP" id="MF_00011">
    <property type="entry name" value="Adenylosucc_synth"/>
    <property type="match status" value="1"/>
</dbReference>
<evidence type="ECO:0000313" key="14">
    <source>
        <dbReference type="EMBL" id="PMD51910.1"/>
    </source>
</evidence>
<reference evidence="14 15" key="1">
    <citation type="submission" date="2016-04" db="EMBL/GenBank/DDBJ databases">
        <title>A degradative enzymes factory behind the ericoid mycorrhizal symbiosis.</title>
        <authorList>
            <consortium name="DOE Joint Genome Institute"/>
            <person name="Martino E."/>
            <person name="Morin E."/>
            <person name="Grelet G."/>
            <person name="Kuo A."/>
            <person name="Kohler A."/>
            <person name="Daghino S."/>
            <person name="Barry K."/>
            <person name="Choi C."/>
            <person name="Cichocki N."/>
            <person name="Clum A."/>
            <person name="Copeland A."/>
            <person name="Hainaut M."/>
            <person name="Haridas S."/>
            <person name="Labutti K."/>
            <person name="Lindquist E."/>
            <person name="Lipzen A."/>
            <person name="Khouja H.-R."/>
            <person name="Murat C."/>
            <person name="Ohm R."/>
            <person name="Olson A."/>
            <person name="Spatafora J."/>
            <person name="Veneault-Fourrey C."/>
            <person name="Henrissat B."/>
            <person name="Grigoriev I."/>
            <person name="Martin F."/>
            <person name="Perotto S."/>
        </authorList>
    </citation>
    <scope>NUCLEOTIDE SEQUENCE [LARGE SCALE GENOMIC DNA]</scope>
    <source>
        <strain evidence="14 15">E</strain>
    </source>
</reference>
<dbReference type="FunCoup" id="A0A2J6SMG3">
    <property type="interactions" value="826"/>
</dbReference>
<feature type="active site" description="Proton acceptor" evidence="11">
    <location>
        <position position="12"/>
    </location>
</feature>
<keyword evidence="3 11" id="KW-0963">Cytoplasm</keyword>
<feature type="binding site" evidence="11">
    <location>
        <position position="12"/>
    </location>
    <ligand>
        <name>Mg(2+)</name>
        <dbReference type="ChEBI" id="CHEBI:18420"/>
    </ligand>
</feature>
<keyword evidence="5 11" id="KW-0479">Metal-binding</keyword>
<dbReference type="GO" id="GO:0005737">
    <property type="term" value="C:cytoplasm"/>
    <property type="evidence" value="ECO:0007669"/>
    <property type="project" value="UniProtKB-SubCell"/>
</dbReference>
<feature type="binding site" evidence="11">
    <location>
        <begin position="328"/>
        <end position="330"/>
    </location>
    <ligand>
        <name>GTP</name>
        <dbReference type="ChEBI" id="CHEBI:37565"/>
    </ligand>
</feature>
<dbReference type="InterPro" id="IPR018220">
    <property type="entry name" value="Adenylosuccin_syn_GTP-bd"/>
</dbReference>
<gene>
    <name evidence="14" type="ORF">K444DRAFT_621037</name>
</gene>
<dbReference type="NCBIfam" id="NF002223">
    <property type="entry name" value="PRK01117.1"/>
    <property type="match status" value="1"/>
</dbReference>
<dbReference type="SMART" id="SM00788">
    <property type="entry name" value="Adenylsucc_synt"/>
    <property type="match status" value="1"/>
</dbReference>
<organism evidence="14 15">
    <name type="scientific">Hyaloscypha bicolor E</name>
    <dbReference type="NCBI Taxonomy" id="1095630"/>
    <lineage>
        <taxon>Eukaryota</taxon>
        <taxon>Fungi</taxon>
        <taxon>Dikarya</taxon>
        <taxon>Ascomycota</taxon>
        <taxon>Pezizomycotina</taxon>
        <taxon>Leotiomycetes</taxon>
        <taxon>Helotiales</taxon>
        <taxon>Hyaloscyphaceae</taxon>
        <taxon>Hyaloscypha</taxon>
        <taxon>Hyaloscypha bicolor</taxon>
    </lineage>
</organism>
<evidence type="ECO:0000313" key="15">
    <source>
        <dbReference type="Proteomes" id="UP000235371"/>
    </source>
</evidence>
<feature type="binding site" evidence="11">
    <location>
        <begin position="412"/>
        <end position="414"/>
    </location>
    <ligand>
        <name>GTP</name>
        <dbReference type="ChEBI" id="CHEBI:37565"/>
    </ligand>
</feature>
<evidence type="ECO:0000256" key="6">
    <source>
        <dbReference type="ARBA" id="ARBA00022741"/>
    </source>
</evidence>
<dbReference type="SUPFAM" id="SSF52540">
    <property type="entry name" value="P-loop containing nucleoside triphosphate hydrolases"/>
    <property type="match status" value="1"/>
</dbReference>
<dbReference type="Proteomes" id="UP000235371">
    <property type="component" value="Unassembled WGS sequence"/>
</dbReference>
<keyword evidence="7 11" id="KW-0658">Purine biosynthesis</keyword>
<evidence type="ECO:0000256" key="7">
    <source>
        <dbReference type="ARBA" id="ARBA00022755"/>
    </source>
</evidence>
<dbReference type="GeneID" id="36589896"/>
<keyword evidence="15" id="KW-1185">Reference proteome</keyword>
<feature type="active site" evidence="12">
    <location>
        <position position="140"/>
    </location>
</feature>
<comment type="function">
    <text evidence="1">Plays an important role in the de novo pathway and in the salvage pathway of purine nucleotide biosynthesis. Catalyzes the first committed step in the biosynthesis of AMP from IMP.</text>
</comment>